<evidence type="ECO:0000313" key="1">
    <source>
        <dbReference type="EMBL" id="RON33696.1"/>
    </source>
</evidence>
<comment type="caution">
    <text evidence="1">The sequence shown here is derived from an EMBL/GenBank/DDBJ whole genome shotgun (WGS) entry which is preliminary data.</text>
</comment>
<organism evidence="1 2">
    <name type="scientific">Pseudomonas brassicacearum</name>
    <dbReference type="NCBI Taxonomy" id="930166"/>
    <lineage>
        <taxon>Bacteria</taxon>
        <taxon>Pseudomonadati</taxon>
        <taxon>Pseudomonadota</taxon>
        <taxon>Gammaproteobacteria</taxon>
        <taxon>Pseudomonadales</taxon>
        <taxon>Pseudomonadaceae</taxon>
        <taxon>Pseudomonas</taxon>
    </lineage>
</organism>
<reference evidence="1 2" key="1">
    <citation type="submission" date="2016-10" db="EMBL/GenBank/DDBJ databases">
        <title>Comparative genome analysis of multiple Pseudomonas spp. focuses on biocontrol and plant growth promoting traits.</title>
        <authorList>
            <person name="Tao X.-Y."/>
            <person name="Taylor C.G."/>
        </authorList>
    </citation>
    <scope>NUCLEOTIDE SEQUENCE [LARGE SCALE GENOMIC DNA]</scope>
    <source>
        <strain evidence="1 2">38D4</strain>
    </source>
</reference>
<accession>A0A423J7I3</accession>
<protein>
    <submittedName>
        <fullName evidence="1">Uncharacterized protein</fullName>
    </submittedName>
</protein>
<evidence type="ECO:0000313" key="2">
    <source>
        <dbReference type="Proteomes" id="UP000286351"/>
    </source>
</evidence>
<dbReference type="RefSeq" id="WP_123368057.1">
    <property type="nucleotide sequence ID" value="NZ_MOBO01000026.1"/>
</dbReference>
<gene>
    <name evidence="1" type="ORF">BK664_24665</name>
</gene>
<proteinExistence type="predicted"/>
<sequence>MKKLMVTGLLALIAVAIYTQITLFVVPPIGAVPEGRTVVMLRLNKTNFIDSPDAMCDRMQGGVSLLCRGMTMAAVVEKTKIIARLPYSDWLYLQSTDGKRFNR</sequence>
<dbReference type="Proteomes" id="UP000286351">
    <property type="component" value="Unassembled WGS sequence"/>
</dbReference>
<dbReference type="EMBL" id="MOBO01000026">
    <property type="protein sequence ID" value="RON33696.1"/>
    <property type="molecule type" value="Genomic_DNA"/>
</dbReference>
<dbReference type="AlphaFoldDB" id="A0A423J7I3"/>
<name>A0A423J7I3_9PSED</name>